<dbReference type="Proteomes" id="UP001501676">
    <property type="component" value="Unassembled WGS sequence"/>
</dbReference>
<evidence type="ECO:0000313" key="10">
    <source>
        <dbReference type="Proteomes" id="UP001501676"/>
    </source>
</evidence>
<gene>
    <name evidence="9" type="primary">trxA_2</name>
    <name evidence="9" type="ORF">GCM10020369_28560</name>
</gene>
<keyword evidence="4" id="KW-1015">Disulfide bond</keyword>
<evidence type="ECO:0000256" key="7">
    <source>
        <dbReference type="PIRNR" id="PIRNR000077"/>
    </source>
</evidence>
<evidence type="ECO:0000256" key="3">
    <source>
        <dbReference type="ARBA" id="ARBA00022982"/>
    </source>
</evidence>
<feature type="domain" description="Thioredoxin" evidence="8">
    <location>
        <begin position="1"/>
        <end position="111"/>
    </location>
</feature>
<sequence>MSAVAHSIEPVTDATWTEEVLMSDVPVLVDFWADWCAPCKRVRPVLESLAEEWAGRVRVVSLDIDVNPNATRDYGILGAPTLMLFRDGEPVRTVVGAQPKSRLVAQLEPAL</sequence>
<keyword evidence="2" id="KW-0813">Transport</keyword>
<evidence type="ECO:0000313" key="9">
    <source>
        <dbReference type="EMBL" id="GAA3387140.1"/>
    </source>
</evidence>
<comment type="similarity">
    <text evidence="1 7">Belongs to the thioredoxin family.</text>
</comment>
<organism evidence="9 10">
    <name type="scientific">Cryptosporangium minutisporangium</name>
    <dbReference type="NCBI Taxonomy" id="113569"/>
    <lineage>
        <taxon>Bacteria</taxon>
        <taxon>Bacillati</taxon>
        <taxon>Actinomycetota</taxon>
        <taxon>Actinomycetes</taxon>
        <taxon>Cryptosporangiales</taxon>
        <taxon>Cryptosporangiaceae</taxon>
        <taxon>Cryptosporangium</taxon>
    </lineage>
</organism>
<name>A0ABP6SXC4_9ACTN</name>
<dbReference type="SUPFAM" id="SSF52833">
    <property type="entry name" value="Thioredoxin-like"/>
    <property type="match status" value="1"/>
</dbReference>
<dbReference type="Gene3D" id="3.40.30.10">
    <property type="entry name" value="Glutaredoxin"/>
    <property type="match status" value="1"/>
</dbReference>
<evidence type="ECO:0000256" key="2">
    <source>
        <dbReference type="ARBA" id="ARBA00022448"/>
    </source>
</evidence>
<comment type="caution">
    <text evidence="9">The sequence shown here is derived from an EMBL/GenBank/DDBJ whole genome shotgun (WGS) entry which is preliminary data.</text>
</comment>
<keyword evidence="5" id="KW-0676">Redox-active center</keyword>
<dbReference type="NCBIfam" id="TIGR01068">
    <property type="entry name" value="thioredoxin"/>
    <property type="match status" value="1"/>
</dbReference>
<evidence type="ECO:0000256" key="4">
    <source>
        <dbReference type="ARBA" id="ARBA00023157"/>
    </source>
</evidence>
<evidence type="ECO:0000256" key="1">
    <source>
        <dbReference type="ARBA" id="ARBA00008987"/>
    </source>
</evidence>
<evidence type="ECO:0000256" key="6">
    <source>
        <dbReference type="NCBIfam" id="TIGR01068"/>
    </source>
</evidence>
<dbReference type="InterPro" id="IPR036249">
    <property type="entry name" value="Thioredoxin-like_sf"/>
</dbReference>
<evidence type="ECO:0000259" key="8">
    <source>
        <dbReference type="PROSITE" id="PS51352"/>
    </source>
</evidence>
<dbReference type="CDD" id="cd02947">
    <property type="entry name" value="TRX_family"/>
    <property type="match status" value="1"/>
</dbReference>
<dbReference type="PROSITE" id="PS51352">
    <property type="entry name" value="THIOREDOXIN_2"/>
    <property type="match status" value="1"/>
</dbReference>
<accession>A0ABP6SXC4</accession>
<dbReference type="RefSeq" id="WP_345728534.1">
    <property type="nucleotide sequence ID" value="NZ_BAAAYN010000017.1"/>
</dbReference>
<dbReference type="EMBL" id="BAAAYN010000017">
    <property type="protein sequence ID" value="GAA3387140.1"/>
    <property type="molecule type" value="Genomic_DNA"/>
</dbReference>
<dbReference type="PIRSF" id="PIRSF000077">
    <property type="entry name" value="Thioredoxin"/>
    <property type="match status" value="1"/>
</dbReference>
<dbReference type="PANTHER" id="PTHR45663">
    <property type="entry name" value="GEO12009P1"/>
    <property type="match status" value="1"/>
</dbReference>
<dbReference type="PANTHER" id="PTHR45663:SF11">
    <property type="entry name" value="GEO12009P1"/>
    <property type="match status" value="1"/>
</dbReference>
<dbReference type="PROSITE" id="PS00194">
    <property type="entry name" value="THIOREDOXIN_1"/>
    <property type="match status" value="1"/>
</dbReference>
<dbReference type="InterPro" id="IPR013766">
    <property type="entry name" value="Thioredoxin_domain"/>
</dbReference>
<dbReference type="PRINTS" id="PR00421">
    <property type="entry name" value="THIOREDOXIN"/>
</dbReference>
<dbReference type="InterPro" id="IPR005746">
    <property type="entry name" value="Thioredoxin"/>
</dbReference>
<dbReference type="InterPro" id="IPR017937">
    <property type="entry name" value="Thioredoxin_CS"/>
</dbReference>
<proteinExistence type="inferred from homology"/>
<reference evidence="10" key="1">
    <citation type="journal article" date="2019" name="Int. J. Syst. Evol. Microbiol.">
        <title>The Global Catalogue of Microorganisms (GCM) 10K type strain sequencing project: providing services to taxonomists for standard genome sequencing and annotation.</title>
        <authorList>
            <consortium name="The Broad Institute Genomics Platform"/>
            <consortium name="The Broad Institute Genome Sequencing Center for Infectious Disease"/>
            <person name="Wu L."/>
            <person name="Ma J."/>
        </authorList>
    </citation>
    <scope>NUCLEOTIDE SEQUENCE [LARGE SCALE GENOMIC DNA]</scope>
    <source>
        <strain evidence="10">JCM 9458</strain>
    </source>
</reference>
<dbReference type="Pfam" id="PF00085">
    <property type="entry name" value="Thioredoxin"/>
    <property type="match status" value="1"/>
</dbReference>
<evidence type="ECO:0000256" key="5">
    <source>
        <dbReference type="ARBA" id="ARBA00023284"/>
    </source>
</evidence>
<keyword evidence="3" id="KW-0249">Electron transport</keyword>
<keyword evidence="10" id="KW-1185">Reference proteome</keyword>
<protein>
    <recommendedName>
        <fullName evidence="6 7">Thioredoxin</fullName>
    </recommendedName>
</protein>